<sequence length="261" mass="29145">MKKKVVLWSVVLISLIFRLPALIVETHSIESVRTHAGPTTLILFDIDNTLIEPVQELGTDQWFEHRLTEYKALGLPAGEAKEKTVSEYVAIHSITKVKPVEKVTPSLIAQLQQEGYICMGLTARGLSLATRTVEQLKSVGIELTQTAPSKEEFYFTNHHGVLYRAGILFASGTHKGNALVKLLRHLHYCPDKIVFIDDKLNQLKDVEHTLENEGIAFVGLRYGFLDEKVAGFRKAVADLQFAHFGHILSDEEAALLMGETK</sequence>
<accession>A0A0H5E6G3</accession>
<organism evidence="2 3">
    <name type="scientific">Estrella lausannensis</name>
    <dbReference type="NCBI Taxonomy" id="483423"/>
    <lineage>
        <taxon>Bacteria</taxon>
        <taxon>Pseudomonadati</taxon>
        <taxon>Chlamydiota</taxon>
        <taxon>Chlamydiia</taxon>
        <taxon>Parachlamydiales</taxon>
        <taxon>Candidatus Criblamydiaceae</taxon>
        <taxon>Estrella</taxon>
    </lineage>
</organism>
<dbReference type="Gene3D" id="3.40.50.1000">
    <property type="entry name" value="HAD superfamily/HAD-like"/>
    <property type="match status" value="1"/>
</dbReference>
<dbReference type="Pfam" id="PF11019">
    <property type="entry name" value="DUF2608"/>
    <property type="match status" value="1"/>
</dbReference>
<name>A0A0H5E6G3_9BACT</name>
<dbReference type="InterPro" id="IPR023214">
    <property type="entry name" value="HAD_sf"/>
</dbReference>
<dbReference type="Proteomes" id="UP000220251">
    <property type="component" value="Unassembled WGS sequence"/>
</dbReference>
<dbReference type="InterPro" id="IPR022565">
    <property type="entry name" value="DUF2608"/>
</dbReference>
<dbReference type="AlphaFoldDB" id="A0A0H5E6G3"/>
<evidence type="ECO:0000313" key="3">
    <source>
        <dbReference type="Proteomes" id="UP000220251"/>
    </source>
</evidence>
<proteinExistence type="predicted"/>
<reference evidence="3" key="1">
    <citation type="submission" date="2015-06" db="EMBL/GenBank/DDBJ databases">
        <authorList>
            <person name="Bertelli C."/>
        </authorList>
    </citation>
    <scope>NUCLEOTIDE SEQUENCE [LARGE SCALE GENOMIC DNA]</scope>
    <source>
        <strain evidence="3">CRIB-30</strain>
    </source>
</reference>
<dbReference type="EMBL" id="CWGJ01000025">
    <property type="protein sequence ID" value="CRX38870.1"/>
    <property type="molecule type" value="Genomic_DNA"/>
</dbReference>
<evidence type="ECO:0000313" key="2">
    <source>
        <dbReference type="EMBL" id="CRX38870.1"/>
    </source>
</evidence>
<evidence type="ECO:0000256" key="1">
    <source>
        <dbReference type="ARBA" id="ARBA00022729"/>
    </source>
</evidence>
<dbReference type="OrthoDB" id="17512at2"/>
<dbReference type="SUPFAM" id="SSF56784">
    <property type="entry name" value="HAD-like"/>
    <property type="match status" value="1"/>
</dbReference>
<keyword evidence="3" id="KW-1185">Reference proteome</keyword>
<dbReference type="InterPro" id="IPR036412">
    <property type="entry name" value="HAD-like_sf"/>
</dbReference>
<gene>
    <name evidence="2" type="ORF">ELAC_1542</name>
</gene>
<keyword evidence="1" id="KW-0732">Signal</keyword>
<dbReference type="RefSeq" id="WP_158227843.1">
    <property type="nucleotide sequence ID" value="NZ_CWGJ01000025.1"/>
</dbReference>
<protein>
    <submittedName>
        <fullName evidence="2">Putative secreted protein</fullName>
    </submittedName>
</protein>